<dbReference type="OrthoDB" id="9295290at2759"/>
<dbReference type="InterPro" id="IPR055297">
    <property type="entry name" value="NEBU/NEBL"/>
</dbReference>
<dbReference type="KEGG" id="umr:121106065"/>
<evidence type="ECO:0000313" key="3">
    <source>
        <dbReference type="Proteomes" id="UP000261680"/>
    </source>
</evidence>
<evidence type="ECO:0000256" key="2">
    <source>
        <dbReference type="ARBA" id="ARBA00023203"/>
    </source>
</evidence>
<dbReference type="GO" id="GO:0071691">
    <property type="term" value="P:cardiac muscle thin filament assembly"/>
    <property type="evidence" value="ECO:0007669"/>
    <property type="project" value="TreeGrafter"/>
</dbReference>
<dbReference type="PROSITE" id="PS51216">
    <property type="entry name" value="NEBULIN"/>
    <property type="match status" value="1"/>
</dbReference>
<evidence type="ECO:0000313" key="4">
    <source>
        <dbReference type="RefSeq" id="XP_040500919.1"/>
    </source>
</evidence>
<keyword evidence="2" id="KW-0009">Actin-binding</keyword>
<name>A0A8M1H4Y5_URSMA</name>
<dbReference type="GO" id="GO:0030018">
    <property type="term" value="C:Z disc"/>
    <property type="evidence" value="ECO:0007669"/>
    <property type="project" value="InterPro"/>
</dbReference>
<keyword evidence="3" id="KW-1185">Reference proteome</keyword>
<reference evidence="4" key="1">
    <citation type="submission" date="2025-08" db="UniProtKB">
        <authorList>
            <consortium name="RefSeq"/>
        </authorList>
    </citation>
    <scope>IDENTIFICATION</scope>
    <source>
        <tissue evidence="4">Whole blood</tissue>
    </source>
</reference>
<dbReference type="SMART" id="SM00227">
    <property type="entry name" value="NEBU"/>
    <property type="match status" value="3"/>
</dbReference>
<dbReference type="AlphaFoldDB" id="A0A8M1H4Y5"/>
<accession>A0A8M1H4Y5</accession>
<protein>
    <submittedName>
        <fullName evidence="4">Nebulin-like</fullName>
    </submittedName>
</protein>
<keyword evidence="1" id="KW-0677">Repeat</keyword>
<dbReference type="PANTHER" id="PTHR11039:SF37">
    <property type="entry name" value="NEBULIN"/>
    <property type="match status" value="1"/>
</dbReference>
<dbReference type="InterPro" id="IPR000900">
    <property type="entry name" value="Nebulin_repeat"/>
</dbReference>
<organism evidence="3 4">
    <name type="scientific">Ursus maritimus</name>
    <name type="common">Polar bear</name>
    <name type="synonym">Thalarctos maritimus</name>
    <dbReference type="NCBI Taxonomy" id="29073"/>
    <lineage>
        <taxon>Eukaryota</taxon>
        <taxon>Metazoa</taxon>
        <taxon>Chordata</taxon>
        <taxon>Craniata</taxon>
        <taxon>Vertebrata</taxon>
        <taxon>Euteleostomi</taxon>
        <taxon>Mammalia</taxon>
        <taxon>Eutheria</taxon>
        <taxon>Laurasiatheria</taxon>
        <taxon>Carnivora</taxon>
        <taxon>Caniformia</taxon>
        <taxon>Ursidae</taxon>
        <taxon>Ursus</taxon>
    </lineage>
</organism>
<dbReference type="PANTHER" id="PTHR11039">
    <property type="entry name" value="NEBULIN"/>
    <property type="match status" value="1"/>
</dbReference>
<proteinExistence type="predicted"/>
<evidence type="ECO:0000256" key="1">
    <source>
        <dbReference type="ARBA" id="ARBA00022737"/>
    </source>
</evidence>
<sequence length="122" mass="14199">MQNVYKSDLEWLKGIGWLPEGSVEVMRVKNAQNLLNERLYRIKPEDFKFTSIVDTPEVIQAKINSVQISEPLYRDAWEREKANVNVPADTPVMLQSKINAMQISDVRDSTHMHCFTQYFLPN</sequence>
<dbReference type="GeneID" id="121106065"/>
<dbReference type="RefSeq" id="XP_040500919.1">
    <property type="nucleotide sequence ID" value="XM_040644985.1"/>
</dbReference>
<gene>
    <name evidence="4" type="primary">LOC121106065</name>
</gene>
<dbReference type="Proteomes" id="UP000261680">
    <property type="component" value="Unplaced"/>
</dbReference>
<dbReference type="GO" id="GO:0051015">
    <property type="term" value="F:actin filament binding"/>
    <property type="evidence" value="ECO:0007669"/>
    <property type="project" value="InterPro"/>
</dbReference>
<dbReference type="Pfam" id="PF00880">
    <property type="entry name" value="Nebulin"/>
    <property type="match status" value="1"/>
</dbReference>